<dbReference type="PANTHER" id="PTHR33824">
    <property type="entry name" value="POLYKETIDE CYCLASE/DEHYDRASE AND LIPID TRANSPORT SUPERFAMILY PROTEIN"/>
    <property type="match status" value="1"/>
</dbReference>
<dbReference type="InterPro" id="IPR047137">
    <property type="entry name" value="ORF3"/>
</dbReference>
<proteinExistence type="inferred from homology"/>
<evidence type="ECO:0000259" key="2">
    <source>
        <dbReference type="Pfam" id="PF03364"/>
    </source>
</evidence>
<dbReference type="RefSeq" id="WP_175463227.1">
    <property type="nucleotide sequence ID" value="NZ_FOCT01000006.1"/>
</dbReference>
<name>A0A1H8ICQ8_9PROT</name>
<dbReference type="SUPFAM" id="SSF55961">
    <property type="entry name" value="Bet v1-like"/>
    <property type="match status" value="1"/>
</dbReference>
<feature type="domain" description="Coenzyme Q-binding protein COQ10 START" evidence="2">
    <location>
        <begin position="40"/>
        <end position="158"/>
    </location>
</feature>
<dbReference type="PANTHER" id="PTHR33824:SF7">
    <property type="entry name" value="POLYKETIDE CYCLASE_DEHYDRASE AND LIPID TRANSPORT SUPERFAMILY PROTEIN"/>
    <property type="match status" value="1"/>
</dbReference>
<dbReference type="AlphaFoldDB" id="A0A1H8ICQ8"/>
<comment type="similarity">
    <text evidence="1">Belongs to the ribosome association toxin RatA family.</text>
</comment>
<dbReference type="InterPro" id="IPR023393">
    <property type="entry name" value="START-like_dom_sf"/>
</dbReference>
<protein>
    <submittedName>
        <fullName evidence="3">Polyketide cyclase / dehydrase and lipid transport</fullName>
    </submittedName>
</protein>
<dbReference type="Pfam" id="PF03364">
    <property type="entry name" value="Polyketide_cyc"/>
    <property type="match status" value="1"/>
</dbReference>
<evidence type="ECO:0000256" key="1">
    <source>
        <dbReference type="ARBA" id="ARBA00008918"/>
    </source>
</evidence>
<dbReference type="InterPro" id="IPR005031">
    <property type="entry name" value="COQ10_START"/>
</dbReference>
<reference evidence="3 4" key="1">
    <citation type="submission" date="2016-10" db="EMBL/GenBank/DDBJ databases">
        <authorList>
            <person name="de Groot N.N."/>
        </authorList>
    </citation>
    <scope>NUCLEOTIDE SEQUENCE [LARGE SCALE GENOMIC DNA]</scope>
    <source>
        <strain evidence="3 4">Nl18</strain>
    </source>
</reference>
<gene>
    <name evidence="3" type="ORF">SAMN05216404_10641</name>
</gene>
<dbReference type="Proteomes" id="UP000183898">
    <property type="component" value="Unassembled WGS sequence"/>
</dbReference>
<accession>A0A1H8ICQ8</accession>
<organism evidence="3 4">
    <name type="scientific">Nitrosospira multiformis</name>
    <dbReference type="NCBI Taxonomy" id="1231"/>
    <lineage>
        <taxon>Bacteria</taxon>
        <taxon>Pseudomonadati</taxon>
        <taxon>Pseudomonadota</taxon>
        <taxon>Betaproteobacteria</taxon>
        <taxon>Nitrosomonadales</taxon>
        <taxon>Nitrosomonadaceae</taxon>
        <taxon>Nitrosospira</taxon>
    </lineage>
</organism>
<evidence type="ECO:0000313" key="4">
    <source>
        <dbReference type="Proteomes" id="UP000183898"/>
    </source>
</evidence>
<dbReference type="Gene3D" id="3.30.530.20">
    <property type="match status" value="1"/>
</dbReference>
<dbReference type="CDD" id="cd07817">
    <property type="entry name" value="SRPBCC_8"/>
    <property type="match status" value="1"/>
</dbReference>
<dbReference type="EMBL" id="FOCT01000006">
    <property type="protein sequence ID" value="SEN66214.1"/>
    <property type="molecule type" value="Genomic_DNA"/>
</dbReference>
<sequence>MLGRIVALAVVAAGGVMLSKTFRKLRDSGYTSTVENFIEVNVPVSTAYNQWTQFEEFPKFMKGVREVRQIDDTHLHWRAEIAGKEEEWDAEITEQVPDQRIAWHSTNGAKNSGVVSFYGISDSKTRVVLKMDYGPRTFLEGLGDALGAVKARTSEDLRCFKEFLESRGKETGAWRGSVGQH</sequence>
<evidence type="ECO:0000313" key="3">
    <source>
        <dbReference type="EMBL" id="SEN66214.1"/>
    </source>
</evidence>